<name>A0ABD2NW49_9CUCU</name>
<protein>
    <submittedName>
        <fullName evidence="1">Uncharacterized protein</fullName>
    </submittedName>
</protein>
<comment type="caution">
    <text evidence="1">The sequence shown here is derived from an EMBL/GenBank/DDBJ whole genome shotgun (WGS) entry which is preliminary data.</text>
</comment>
<dbReference type="AlphaFoldDB" id="A0ABD2NW49"/>
<dbReference type="InterPro" id="IPR012337">
    <property type="entry name" value="RNaseH-like_sf"/>
</dbReference>
<proteinExistence type="predicted"/>
<organism evidence="1 2">
    <name type="scientific">Cryptolaemus montrouzieri</name>
    <dbReference type="NCBI Taxonomy" id="559131"/>
    <lineage>
        <taxon>Eukaryota</taxon>
        <taxon>Metazoa</taxon>
        <taxon>Ecdysozoa</taxon>
        <taxon>Arthropoda</taxon>
        <taxon>Hexapoda</taxon>
        <taxon>Insecta</taxon>
        <taxon>Pterygota</taxon>
        <taxon>Neoptera</taxon>
        <taxon>Endopterygota</taxon>
        <taxon>Coleoptera</taxon>
        <taxon>Polyphaga</taxon>
        <taxon>Cucujiformia</taxon>
        <taxon>Coccinelloidea</taxon>
        <taxon>Coccinellidae</taxon>
        <taxon>Scymninae</taxon>
        <taxon>Scymnini</taxon>
        <taxon>Cryptolaemus</taxon>
    </lineage>
</organism>
<dbReference type="Gene3D" id="3.30.420.10">
    <property type="entry name" value="Ribonuclease H-like superfamily/Ribonuclease H"/>
    <property type="match status" value="1"/>
</dbReference>
<dbReference type="Proteomes" id="UP001516400">
    <property type="component" value="Unassembled WGS sequence"/>
</dbReference>
<dbReference type="InterPro" id="IPR036397">
    <property type="entry name" value="RNaseH_sf"/>
</dbReference>
<keyword evidence="2" id="KW-1185">Reference proteome</keyword>
<dbReference type="EMBL" id="JABFTP020000144">
    <property type="protein sequence ID" value="KAL3282884.1"/>
    <property type="molecule type" value="Genomic_DNA"/>
</dbReference>
<accession>A0ABD2NW49</accession>
<sequence>MYFAFVRSKLDYSNIVYGSATESRLQTLETINNNAGRLILAYIRNRFDEHISNHFANSTNIYTDGSVQNGKPGCAIRIPVLNYSDYKRLHDDYSVISAEDFAIYLALQFIKHERFAKHCYLLRLVILSKLYRSIIYFCPCGIIGIEEADSAAKDAVNMDLPDEVPIDE</sequence>
<reference evidence="1 2" key="1">
    <citation type="journal article" date="2021" name="BMC Biol.">
        <title>Horizontally acquired antibacterial genes associated with adaptive radiation of ladybird beetles.</title>
        <authorList>
            <person name="Li H.S."/>
            <person name="Tang X.F."/>
            <person name="Huang Y.H."/>
            <person name="Xu Z.Y."/>
            <person name="Chen M.L."/>
            <person name="Du X.Y."/>
            <person name="Qiu B.Y."/>
            <person name="Chen P.T."/>
            <person name="Zhang W."/>
            <person name="Slipinski A."/>
            <person name="Escalona H.E."/>
            <person name="Waterhouse R.M."/>
            <person name="Zwick A."/>
            <person name="Pang H."/>
        </authorList>
    </citation>
    <scope>NUCLEOTIDE SEQUENCE [LARGE SCALE GENOMIC DNA]</scope>
    <source>
        <strain evidence="1">SYSU2018</strain>
    </source>
</reference>
<dbReference type="SUPFAM" id="SSF53098">
    <property type="entry name" value="Ribonuclease H-like"/>
    <property type="match status" value="1"/>
</dbReference>
<evidence type="ECO:0000313" key="1">
    <source>
        <dbReference type="EMBL" id="KAL3282884.1"/>
    </source>
</evidence>
<gene>
    <name evidence="1" type="ORF">HHI36_006043</name>
</gene>
<evidence type="ECO:0000313" key="2">
    <source>
        <dbReference type="Proteomes" id="UP001516400"/>
    </source>
</evidence>